<sequence>MKFVLKVMDKSSSLRSSSADGGLFSCWHCLKLKLPWSKRHSYRPAGGFGYDPLSYSQNFDDGCLDGDEETTRRGFSARYAASSTNKSSGYK</sequence>
<name>A0AAE1JUS4_9FABA</name>
<dbReference type="AlphaFoldDB" id="A0AAE1JUS4"/>
<dbReference type="PANTHER" id="PTHR33168">
    <property type="entry name" value="STRESS INDUCED PROTEIN-RELATED"/>
    <property type="match status" value="1"/>
</dbReference>
<dbReference type="Proteomes" id="UP001293593">
    <property type="component" value="Unassembled WGS sequence"/>
</dbReference>
<reference evidence="1" key="1">
    <citation type="submission" date="2023-10" db="EMBL/GenBank/DDBJ databases">
        <title>Chromosome-level genome of the transformable northern wattle, Acacia crassicarpa.</title>
        <authorList>
            <person name="Massaro I."/>
            <person name="Sinha N.R."/>
            <person name="Poethig S."/>
            <person name="Leichty A.R."/>
        </authorList>
    </citation>
    <scope>NUCLEOTIDE SEQUENCE</scope>
    <source>
        <strain evidence="1">Acra3RX</strain>
        <tissue evidence="1">Leaf</tissue>
    </source>
</reference>
<gene>
    <name evidence="1" type="ORF">QN277_015010</name>
</gene>
<keyword evidence="2" id="KW-1185">Reference proteome</keyword>
<evidence type="ECO:0000313" key="2">
    <source>
        <dbReference type="Proteomes" id="UP001293593"/>
    </source>
</evidence>
<evidence type="ECO:0000313" key="1">
    <source>
        <dbReference type="EMBL" id="KAK4276921.1"/>
    </source>
</evidence>
<dbReference type="EMBL" id="JAWXYG010000003">
    <property type="protein sequence ID" value="KAK4276921.1"/>
    <property type="molecule type" value="Genomic_DNA"/>
</dbReference>
<comment type="caution">
    <text evidence="1">The sequence shown here is derived from an EMBL/GenBank/DDBJ whole genome shotgun (WGS) entry which is preliminary data.</text>
</comment>
<accession>A0AAE1JUS4</accession>
<protein>
    <submittedName>
        <fullName evidence="1">Uncharacterized protein</fullName>
    </submittedName>
</protein>
<organism evidence="1 2">
    <name type="scientific">Acacia crassicarpa</name>
    <name type="common">northern wattle</name>
    <dbReference type="NCBI Taxonomy" id="499986"/>
    <lineage>
        <taxon>Eukaryota</taxon>
        <taxon>Viridiplantae</taxon>
        <taxon>Streptophyta</taxon>
        <taxon>Embryophyta</taxon>
        <taxon>Tracheophyta</taxon>
        <taxon>Spermatophyta</taxon>
        <taxon>Magnoliopsida</taxon>
        <taxon>eudicotyledons</taxon>
        <taxon>Gunneridae</taxon>
        <taxon>Pentapetalae</taxon>
        <taxon>rosids</taxon>
        <taxon>fabids</taxon>
        <taxon>Fabales</taxon>
        <taxon>Fabaceae</taxon>
        <taxon>Caesalpinioideae</taxon>
        <taxon>mimosoid clade</taxon>
        <taxon>Acacieae</taxon>
        <taxon>Acacia</taxon>
    </lineage>
</organism>
<proteinExistence type="predicted"/>